<sequence length="300" mass="33376">MCGSKSARAALTTTETSKHDEAAASRSRPPAPAALAPGAGAGIDGGHPPAGIRWASPLLPRDRHGGSWSWQVRGRGGGHRGGALLLLRGVGAEPRRGPGAPVAHRRPSLLRLQRPRLRSRPREVRAGAVRWRFAAAGIQPLVMDQVVHGSPAVPFQPFLHRRRFIRRKGGSTHRAIHFRSFIMKQYGMFFQAVFQKQIYFPFFFLSHQGYLVGNPITDPKFDENFQVPAAHGFGIISDQIYEAAMQHCKGDYVNPVNQMCAEVLQTVNSTYGYYLSYFWMNNKMTRDALGIKQVIFFETL</sequence>
<dbReference type="Proteomes" id="UP000324705">
    <property type="component" value="Chromosome 7B"/>
</dbReference>
<dbReference type="InterPro" id="IPR029058">
    <property type="entry name" value="AB_hydrolase_fold"/>
</dbReference>
<dbReference type="GO" id="GO:0006508">
    <property type="term" value="P:proteolysis"/>
    <property type="evidence" value="ECO:0007669"/>
    <property type="project" value="InterPro"/>
</dbReference>
<dbReference type="PANTHER" id="PTHR11802:SF461">
    <property type="entry name" value="OS02G0687900 PROTEIN"/>
    <property type="match status" value="1"/>
</dbReference>
<dbReference type="SUPFAM" id="SSF53474">
    <property type="entry name" value="alpha/beta-Hydrolases"/>
    <property type="match status" value="1"/>
</dbReference>
<proteinExistence type="inferred from homology"/>
<dbReference type="EMBL" id="LT934124">
    <property type="protein sequence ID" value="VAI82867.1"/>
    <property type="molecule type" value="Genomic_DNA"/>
</dbReference>
<dbReference type="AlphaFoldDB" id="A0A9R0ZUP1"/>
<dbReference type="Pfam" id="PF00450">
    <property type="entry name" value="Peptidase_S10"/>
    <property type="match status" value="1"/>
</dbReference>
<gene>
    <name evidence="3" type="ORF">TRITD_7Bv1G007690</name>
</gene>
<dbReference type="GO" id="GO:0004185">
    <property type="term" value="F:serine-type carboxypeptidase activity"/>
    <property type="evidence" value="ECO:0007669"/>
    <property type="project" value="InterPro"/>
</dbReference>
<dbReference type="Gramene" id="TRITD7Bv1G007690.1">
    <property type="protein sequence ID" value="TRITD7Bv1G007690.1"/>
    <property type="gene ID" value="TRITD7Bv1G007690"/>
</dbReference>
<evidence type="ECO:0000256" key="2">
    <source>
        <dbReference type="SAM" id="MobiDB-lite"/>
    </source>
</evidence>
<organism evidence="3 4">
    <name type="scientific">Triticum turgidum subsp. durum</name>
    <name type="common">Durum wheat</name>
    <name type="synonym">Triticum durum</name>
    <dbReference type="NCBI Taxonomy" id="4567"/>
    <lineage>
        <taxon>Eukaryota</taxon>
        <taxon>Viridiplantae</taxon>
        <taxon>Streptophyta</taxon>
        <taxon>Embryophyta</taxon>
        <taxon>Tracheophyta</taxon>
        <taxon>Spermatophyta</taxon>
        <taxon>Magnoliopsida</taxon>
        <taxon>Liliopsida</taxon>
        <taxon>Poales</taxon>
        <taxon>Poaceae</taxon>
        <taxon>BOP clade</taxon>
        <taxon>Pooideae</taxon>
        <taxon>Triticodae</taxon>
        <taxon>Triticeae</taxon>
        <taxon>Triticinae</taxon>
        <taxon>Triticum</taxon>
    </lineage>
</organism>
<comment type="similarity">
    <text evidence="1">Belongs to the peptidase S10 family.</text>
</comment>
<feature type="region of interest" description="Disordered" evidence="2">
    <location>
        <begin position="1"/>
        <end position="58"/>
    </location>
</feature>
<accession>A0A9R0ZUP1</accession>
<reference evidence="3 4" key="1">
    <citation type="submission" date="2017-09" db="EMBL/GenBank/DDBJ databases">
        <authorList>
            <consortium name="International Durum Wheat Genome Sequencing Consortium (IDWGSC)"/>
            <person name="Milanesi L."/>
        </authorList>
    </citation>
    <scope>NUCLEOTIDE SEQUENCE [LARGE SCALE GENOMIC DNA]</scope>
    <source>
        <strain evidence="4">cv. Svevo</strain>
    </source>
</reference>
<dbReference type="GO" id="GO:0019748">
    <property type="term" value="P:secondary metabolic process"/>
    <property type="evidence" value="ECO:0007669"/>
    <property type="project" value="TreeGrafter"/>
</dbReference>
<keyword evidence="4" id="KW-1185">Reference proteome</keyword>
<evidence type="ECO:0000313" key="3">
    <source>
        <dbReference type="EMBL" id="VAI82867.1"/>
    </source>
</evidence>
<name>A0A9R0ZUP1_TRITD</name>
<protein>
    <submittedName>
        <fullName evidence="3">Uncharacterized protein</fullName>
    </submittedName>
</protein>
<dbReference type="GO" id="GO:0016747">
    <property type="term" value="F:acyltransferase activity, transferring groups other than amino-acyl groups"/>
    <property type="evidence" value="ECO:0007669"/>
    <property type="project" value="TreeGrafter"/>
</dbReference>
<evidence type="ECO:0000256" key="1">
    <source>
        <dbReference type="ARBA" id="ARBA00009431"/>
    </source>
</evidence>
<evidence type="ECO:0000313" key="4">
    <source>
        <dbReference type="Proteomes" id="UP000324705"/>
    </source>
</evidence>
<feature type="compositionally biased region" description="Low complexity" evidence="2">
    <location>
        <begin position="24"/>
        <end position="38"/>
    </location>
</feature>
<dbReference type="Gene3D" id="3.40.50.1820">
    <property type="entry name" value="alpha/beta hydrolase"/>
    <property type="match status" value="1"/>
</dbReference>
<dbReference type="InterPro" id="IPR001563">
    <property type="entry name" value="Peptidase_S10"/>
</dbReference>
<dbReference type="PANTHER" id="PTHR11802">
    <property type="entry name" value="SERINE PROTEASE FAMILY S10 SERINE CARBOXYPEPTIDASE"/>
    <property type="match status" value="1"/>
</dbReference>